<evidence type="ECO:0000313" key="3">
    <source>
        <dbReference type="EMBL" id="ARD23088.1"/>
    </source>
</evidence>
<dbReference type="RefSeq" id="WP_080916177.1">
    <property type="nucleotide sequence ID" value="NZ_CP020472.1"/>
</dbReference>
<dbReference type="InterPro" id="IPR025202">
    <property type="entry name" value="PLD-like_dom"/>
</dbReference>
<dbReference type="EMBL" id="CP020472">
    <property type="protein sequence ID" value="ARD23088.1"/>
    <property type="molecule type" value="Genomic_DNA"/>
</dbReference>
<gene>
    <name evidence="3" type="ORF">SJ2017_2807</name>
</gene>
<keyword evidence="4" id="KW-1185">Reference proteome</keyword>
<accession>A0ABN4YJD3</accession>
<reference evidence="3 4" key="1">
    <citation type="submission" date="2017-03" db="EMBL/GenBank/DDBJ databases">
        <title>Genome sequencing of Shewanella japonica KCTC 22435.</title>
        <authorList>
            <person name="Kim K.M."/>
        </authorList>
    </citation>
    <scope>NUCLEOTIDE SEQUENCE [LARGE SCALE GENOMIC DNA]</scope>
    <source>
        <strain evidence="3 4">KCTC 22435</strain>
    </source>
</reference>
<dbReference type="SMART" id="SM00155">
    <property type="entry name" value="PLDc"/>
    <property type="match status" value="2"/>
</dbReference>
<dbReference type="CDD" id="cd09113">
    <property type="entry name" value="PLDc_ymdC_like_2"/>
    <property type="match status" value="1"/>
</dbReference>
<dbReference type="InterPro" id="IPR001736">
    <property type="entry name" value="PLipase_D/transphosphatidylase"/>
</dbReference>
<feature type="domain" description="PLD phosphodiesterase" evidence="2">
    <location>
        <begin position="163"/>
        <end position="190"/>
    </location>
</feature>
<dbReference type="PROSITE" id="PS51257">
    <property type="entry name" value="PROKAR_LIPOPROTEIN"/>
    <property type="match status" value="1"/>
</dbReference>
<dbReference type="PROSITE" id="PS50035">
    <property type="entry name" value="PLD"/>
    <property type="match status" value="2"/>
</dbReference>
<protein>
    <submittedName>
        <fullName evidence="3">Major cardiolipin synthase ClsA</fullName>
    </submittedName>
</protein>
<feature type="chain" id="PRO_5045351823" evidence="1">
    <location>
        <begin position="25"/>
        <end position="505"/>
    </location>
</feature>
<feature type="domain" description="PLD phosphodiesterase" evidence="2">
    <location>
        <begin position="399"/>
        <end position="426"/>
    </location>
</feature>
<dbReference type="Pfam" id="PF13091">
    <property type="entry name" value="PLDc_2"/>
    <property type="match status" value="2"/>
</dbReference>
<feature type="signal peptide" evidence="1">
    <location>
        <begin position="1"/>
        <end position="24"/>
    </location>
</feature>
<evidence type="ECO:0000313" key="4">
    <source>
        <dbReference type="Proteomes" id="UP000191820"/>
    </source>
</evidence>
<name>A0ABN4YJD3_9GAMM</name>
<dbReference type="CDD" id="cd09111">
    <property type="entry name" value="PLDc_ymdC_like_1"/>
    <property type="match status" value="1"/>
</dbReference>
<dbReference type="Proteomes" id="UP000191820">
    <property type="component" value="Chromosome"/>
</dbReference>
<organism evidence="3 4">
    <name type="scientific">Shewanella japonica</name>
    <dbReference type="NCBI Taxonomy" id="93973"/>
    <lineage>
        <taxon>Bacteria</taxon>
        <taxon>Pseudomonadati</taxon>
        <taxon>Pseudomonadota</taxon>
        <taxon>Gammaproteobacteria</taxon>
        <taxon>Alteromonadales</taxon>
        <taxon>Shewanellaceae</taxon>
        <taxon>Shewanella</taxon>
    </lineage>
</organism>
<evidence type="ECO:0000259" key="2">
    <source>
        <dbReference type="PROSITE" id="PS50035"/>
    </source>
</evidence>
<dbReference type="Gene3D" id="3.30.870.10">
    <property type="entry name" value="Endonuclease Chain A"/>
    <property type="match status" value="2"/>
</dbReference>
<evidence type="ECO:0000256" key="1">
    <source>
        <dbReference type="SAM" id="SignalP"/>
    </source>
</evidence>
<keyword evidence="1" id="KW-0732">Signal</keyword>
<sequence length="505" mass="56632">MLKNKYILLLCYVFAFIVSGCASKVDFAPLEKQYKFNPPTDTSLANYINSQKKPNLTGIKALSDGIDAFIARLAMIDSAQKSIDLQYYIYRNDETGKILTLFLYNAAERGVRVRILLDDLTTANHDDGLLAVANHPNISIRLFNPSYERQYRGLAFLSDFGRMNHRMHNKSLTIDNLVTIAGGRNIGGEYFSANENVEFGDLDVLAVGEAVDEVSNQFDTYWNSEQVQSIQQLADANELNSDLEMLKVKAAEFEATLTQGEYVKRLENSSLIERLKNKTLDWYWGKAHVVFDPPNKLEQGREDGILLDDLAFFFNQTQHKLLIVSPYFVPGDEATNGLISAVKEGKQITIVTNSLAATDVLAVHAGYQQYRQKLVEGGVKIYEVRGDATEKKSSWKGSSKTSLHAKTFVIDEEIIFVGSFNFDPRSALINTEMGLVIENAQFAQDILNGIAITADEKAYELSIDEGDLVWLDNLNDKVIYAEPGAGFWRKFMADFLSLLPIESQL</sequence>
<dbReference type="PANTHER" id="PTHR21248:SF12">
    <property type="entry name" value="CARDIOLIPIN SYNTHASE C"/>
    <property type="match status" value="1"/>
</dbReference>
<proteinExistence type="predicted"/>
<dbReference type="SUPFAM" id="SSF56024">
    <property type="entry name" value="Phospholipase D/nuclease"/>
    <property type="match status" value="2"/>
</dbReference>
<dbReference type="PANTHER" id="PTHR21248">
    <property type="entry name" value="CARDIOLIPIN SYNTHASE"/>
    <property type="match status" value="1"/>
</dbReference>